<evidence type="ECO:0000259" key="9">
    <source>
        <dbReference type="PROSITE" id="PS00631"/>
    </source>
</evidence>
<protein>
    <recommendedName>
        <fullName evidence="8">Probable cytosol aminopeptidase</fullName>
        <ecNumber evidence="8">3.4.11.1</ecNumber>
    </recommendedName>
    <alternativeName>
        <fullName evidence="8">Leucine aminopeptidase</fullName>
        <shortName evidence="8">LAP</shortName>
        <ecNumber evidence="8">3.4.11.10</ecNumber>
    </alternativeName>
    <alternativeName>
        <fullName evidence="8">Leucyl aminopeptidase</fullName>
    </alternativeName>
</protein>
<dbReference type="PANTHER" id="PTHR11963">
    <property type="entry name" value="LEUCINE AMINOPEPTIDASE-RELATED"/>
    <property type="match status" value="1"/>
</dbReference>
<feature type="domain" description="Cytosol aminopeptidase" evidence="9">
    <location>
        <begin position="342"/>
        <end position="349"/>
    </location>
</feature>
<dbReference type="PRINTS" id="PR00481">
    <property type="entry name" value="LAMNOPPTDASE"/>
</dbReference>
<keyword evidence="8" id="KW-0479">Metal-binding</keyword>
<comment type="subcellular location">
    <subcellularLocation>
        <location evidence="8">Cytoplasm</location>
    </subcellularLocation>
</comment>
<dbReference type="GO" id="GO:0004177">
    <property type="term" value="F:aminopeptidase activity"/>
    <property type="evidence" value="ECO:0007669"/>
    <property type="project" value="UniProtKB-KW"/>
</dbReference>
<dbReference type="Pfam" id="PF02789">
    <property type="entry name" value="Peptidase_M17_N"/>
    <property type="match status" value="1"/>
</dbReference>
<dbReference type="InterPro" id="IPR023042">
    <property type="entry name" value="Peptidase_M17_leu_NH2_pept"/>
</dbReference>
<gene>
    <name evidence="8" type="primary">pepA</name>
    <name evidence="10" type="ORF">ACCI49_19970</name>
</gene>
<dbReference type="SUPFAM" id="SSF53187">
    <property type="entry name" value="Zn-dependent exopeptidases"/>
    <property type="match status" value="1"/>
</dbReference>
<comment type="cofactor">
    <cofactor evidence="8">
        <name>Mn(2+)</name>
        <dbReference type="ChEBI" id="CHEBI:29035"/>
    </cofactor>
    <text evidence="8">Binds 2 manganese ions per subunit.</text>
</comment>
<name>A0ABV4P5A7_9GAMM</name>
<keyword evidence="11" id="KW-1185">Reference proteome</keyword>
<comment type="similarity">
    <text evidence="3 8">Belongs to the peptidase M17 family.</text>
</comment>
<feature type="active site" evidence="8">
    <location>
        <position position="348"/>
    </location>
</feature>
<keyword evidence="4 8" id="KW-0031">Aminopeptidase</keyword>
<feature type="binding site" evidence="8">
    <location>
        <position position="262"/>
    </location>
    <ligand>
        <name>Mn(2+)</name>
        <dbReference type="ChEBI" id="CHEBI:29035"/>
        <label>2</label>
    </ligand>
</feature>
<feature type="binding site" evidence="8">
    <location>
        <position position="344"/>
    </location>
    <ligand>
        <name>Mn(2+)</name>
        <dbReference type="ChEBI" id="CHEBI:29035"/>
        <label>1</label>
    </ligand>
</feature>
<dbReference type="EC" id="3.4.11.1" evidence="8"/>
<keyword evidence="5 8" id="KW-0645">Protease</keyword>
<organism evidence="10 11">
    <name type="scientific">Microbulbifer epialgicus</name>
    <dbReference type="NCBI Taxonomy" id="393907"/>
    <lineage>
        <taxon>Bacteria</taxon>
        <taxon>Pseudomonadati</taxon>
        <taxon>Pseudomonadota</taxon>
        <taxon>Gammaproteobacteria</taxon>
        <taxon>Cellvibrionales</taxon>
        <taxon>Microbulbiferaceae</taxon>
        <taxon>Microbulbifer</taxon>
    </lineage>
</organism>
<dbReference type="EMBL" id="JBGMEK010000075">
    <property type="protein sequence ID" value="MFA0813182.1"/>
    <property type="molecule type" value="Genomic_DNA"/>
</dbReference>
<sequence>MQFSAKVLDITKQRTACSIISADAKNSLTISGKSLDKLTGGMIGKILKRGDLGTKPGSTQMIDLVEGPSDRVLVVRAGKGSLKQAEFRKLAMTSASAVKKFKDAASYLCELDVKDADKAWQAQQIALAAGLASYRFTQCQSDAKPYALAKFILHAIERKQVKAIQSGLNIGAAQAVGSNVARKLGDLPGNICTPSYLANEARALAKKHAKLSTTILDEKKMNSLGMGALLSVAKGSDQPPALIAMNYKGGKTSEKPIVLVGKGITFDSGGISIKPGLAMDEMKYDMGGAASVFGVMNALLELQPSINVIGMVAAAENMPSGRASKPGDIVTSMSGKTIEILNTDAEGRLVLCDALTYAGKYKPRAVIDIATLTGACVIALGHHATGLYANNEALAQELIKAGETTGDRAWQMPLWDEYQPSLDSNFADMQNIGGREAGSVTAACFLARFTKDYHWAHMDIAGSAWKSGAAKGATGRPVPLLVEYLLGK</sequence>
<dbReference type="RefSeq" id="WP_371840955.1">
    <property type="nucleotide sequence ID" value="NZ_JBGMEK010000075.1"/>
</dbReference>
<dbReference type="SUPFAM" id="SSF52949">
    <property type="entry name" value="Macro domain-like"/>
    <property type="match status" value="1"/>
</dbReference>
<dbReference type="HAMAP" id="MF_00181">
    <property type="entry name" value="Cytosol_peptidase_M17"/>
    <property type="match status" value="1"/>
</dbReference>
<proteinExistence type="inferred from homology"/>
<dbReference type="Gene3D" id="3.40.220.10">
    <property type="entry name" value="Leucine Aminopeptidase, subunit E, domain 1"/>
    <property type="match status" value="1"/>
</dbReference>
<dbReference type="InterPro" id="IPR011356">
    <property type="entry name" value="Leucine_aapep/pepB"/>
</dbReference>
<dbReference type="Proteomes" id="UP001569428">
    <property type="component" value="Unassembled WGS sequence"/>
</dbReference>
<evidence type="ECO:0000313" key="10">
    <source>
        <dbReference type="EMBL" id="MFA0813182.1"/>
    </source>
</evidence>
<evidence type="ECO:0000313" key="11">
    <source>
        <dbReference type="Proteomes" id="UP001569428"/>
    </source>
</evidence>
<reference evidence="10 11" key="1">
    <citation type="submission" date="2024-08" db="EMBL/GenBank/DDBJ databases">
        <authorList>
            <person name="Ishaq N."/>
        </authorList>
    </citation>
    <scope>NUCLEOTIDE SEQUENCE [LARGE SCALE GENOMIC DNA]</scope>
    <source>
        <strain evidence="10 11">DSM 18651</strain>
    </source>
</reference>
<feature type="binding site" evidence="8">
    <location>
        <position position="285"/>
    </location>
    <ligand>
        <name>Mn(2+)</name>
        <dbReference type="ChEBI" id="CHEBI:29035"/>
        <label>2</label>
    </ligand>
</feature>
<dbReference type="PANTHER" id="PTHR11963:SF23">
    <property type="entry name" value="CYTOSOL AMINOPEPTIDASE"/>
    <property type="match status" value="1"/>
</dbReference>
<evidence type="ECO:0000256" key="2">
    <source>
        <dbReference type="ARBA" id="ARBA00000967"/>
    </source>
</evidence>
<evidence type="ECO:0000256" key="5">
    <source>
        <dbReference type="ARBA" id="ARBA00022670"/>
    </source>
</evidence>
<dbReference type="NCBIfam" id="NF002073">
    <property type="entry name" value="PRK00913.1-2"/>
    <property type="match status" value="1"/>
</dbReference>
<comment type="caution">
    <text evidence="10">The sequence shown here is derived from an EMBL/GenBank/DDBJ whole genome shotgun (WGS) entry which is preliminary data.</text>
</comment>
<evidence type="ECO:0000256" key="8">
    <source>
        <dbReference type="HAMAP-Rule" id="MF_00181"/>
    </source>
</evidence>
<evidence type="ECO:0000256" key="1">
    <source>
        <dbReference type="ARBA" id="ARBA00000135"/>
    </source>
</evidence>
<comment type="function">
    <text evidence="8">Presumably involved in the processing and regular turnover of intracellular proteins. Catalyzes the removal of unsubstituted N-terminal amino acids from various peptides.</text>
</comment>
<evidence type="ECO:0000256" key="6">
    <source>
        <dbReference type="ARBA" id="ARBA00022801"/>
    </source>
</evidence>
<dbReference type="InterPro" id="IPR000819">
    <property type="entry name" value="Peptidase_M17_C"/>
</dbReference>
<dbReference type="InterPro" id="IPR008283">
    <property type="entry name" value="Peptidase_M17_N"/>
</dbReference>
<feature type="binding site" evidence="8">
    <location>
        <position position="346"/>
    </location>
    <ligand>
        <name>Mn(2+)</name>
        <dbReference type="ChEBI" id="CHEBI:29035"/>
        <label>2</label>
    </ligand>
</feature>
<dbReference type="Gene3D" id="3.40.630.10">
    <property type="entry name" value="Zn peptidases"/>
    <property type="match status" value="1"/>
</dbReference>
<dbReference type="Pfam" id="PF00883">
    <property type="entry name" value="Peptidase_M17"/>
    <property type="match status" value="1"/>
</dbReference>
<dbReference type="EC" id="3.4.11.10" evidence="8"/>
<dbReference type="NCBIfam" id="NF002074">
    <property type="entry name" value="PRK00913.1-4"/>
    <property type="match status" value="1"/>
</dbReference>
<keyword evidence="8" id="KW-0963">Cytoplasm</keyword>
<evidence type="ECO:0000256" key="3">
    <source>
        <dbReference type="ARBA" id="ARBA00009528"/>
    </source>
</evidence>
<accession>A0ABV4P5A7</accession>
<feature type="active site" evidence="8">
    <location>
        <position position="274"/>
    </location>
</feature>
<keyword evidence="6 8" id="KW-0378">Hydrolase</keyword>
<dbReference type="CDD" id="cd00433">
    <property type="entry name" value="Peptidase_M17"/>
    <property type="match status" value="1"/>
</dbReference>
<dbReference type="PROSITE" id="PS00631">
    <property type="entry name" value="CYTOSOL_AP"/>
    <property type="match status" value="1"/>
</dbReference>
<feature type="binding site" evidence="8">
    <location>
        <position position="267"/>
    </location>
    <ligand>
        <name>Mn(2+)</name>
        <dbReference type="ChEBI" id="CHEBI:29035"/>
        <label>1</label>
    </ligand>
</feature>
<evidence type="ECO:0000256" key="4">
    <source>
        <dbReference type="ARBA" id="ARBA00022438"/>
    </source>
</evidence>
<comment type="catalytic activity">
    <reaction evidence="1 8">
        <text>Release of an N-terminal amino acid, Xaa-|-Yaa-, in which Xaa is preferably Leu, but may be other amino acids including Pro although not Arg or Lys, and Yaa may be Pro. Amino acid amides and methyl esters are also readily hydrolyzed, but rates on arylamides are exceedingly low.</text>
        <dbReference type="EC" id="3.4.11.1"/>
    </reaction>
</comment>
<evidence type="ECO:0000256" key="7">
    <source>
        <dbReference type="ARBA" id="ARBA00023211"/>
    </source>
</evidence>
<feature type="binding site" evidence="8">
    <location>
        <position position="346"/>
    </location>
    <ligand>
        <name>Mn(2+)</name>
        <dbReference type="ChEBI" id="CHEBI:29035"/>
        <label>1</label>
    </ligand>
</feature>
<comment type="catalytic activity">
    <reaction evidence="2 8">
        <text>Release of an N-terminal amino acid, preferentially leucine, but not glutamic or aspartic acids.</text>
        <dbReference type="EC" id="3.4.11.10"/>
    </reaction>
</comment>
<feature type="binding site" evidence="8">
    <location>
        <position position="267"/>
    </location>
    <ligand>
        <name>Mn(2+)</name>
        <dbReference type="ChEBI" id="CHEBI:29035"/>
        <label>2</label>
    </ligand>
</feature>
<keyword evidence="7 8" id="KW-0464">Manganese</keyword>
<dbReference type="InterPro" id="IPR043472">
    <property type="entry name" value="Macro_dom-like"/>
</dbReference>